<dbReference type="InterPro" id="IPR004161">
    <property type="entry name" value="EFTu-like_2"/>
</dbReference>
<dbReference type="NCBIfam" id="NF003478">
    <property type="entry name" value="PRK05124.1"/>
    <property type="match status" value="1"/>
</dbReference>
<evidence type="ECO:0000256" key="1">
    <source>
        <dbReference type="ARBA" id="ARBA00022679"/>
    </source>
</evidence>
<dbReference type="InterPro" id="IPR009001">
    <property type="entry name" value="Transl_elong_EF1A/Init_IF2_C"/>
</dbReference>
<feature type="transmembrane region" description="Helical" evidence="8">
    <location>
        <begin position="496"/>
        <end position="522"/>
    </location>
</feature>
<dbReference type="Gene3D" id="2.40.30.10">
    <property type="entry name" value="Translation factors"/>
    <property type="match status" value="2"/>
</dbReference>
<keyword evidence="5 6" id="KW-0342">GTP-binding</keyword>
<comment type="similarity">
    <text evidence="6">Belongs to the TRAFAC class translation factor GTPase superfamily. Classic translation factor GTPase family. CysN/NodQ subfamily.</text>
</comment>
<dbReference type="CDD" id="cd04095">
    <property type="entry name" value="CysN_NoDQ_III"/>
    <property type="match status" value="1"/>
</dbReference>
<dbReference type="PROSITE" id="PS00301">
    <property type="entry name" value="G_TR_1"/>
    <property type="match status" value="1"/>
</dbReference>
<dbReference type="SUPFAM" id="SSF52540">
    <property type="entry name" value="P-loop containing nucleoside triphosphate hydrolases"/>
    <property type="match status" value="1"/>
</dbReference>
<dbReference type="HAMAP" id="MF_00062">
    <property type="entry name" value="Sulf_adenylyltr_sub1"/>
    <property type="match status" value="1"/>
</dbReference>
<dbReference type="NCBIfam" id="TIGR00231">
    <property type="entry name" value="small_GTP"/>
    <property type="match status" value="1"/>
</dbReference>
<dbReference type="EC" id="2.7.7.4" evidence="6"/>
<keyword evidence="8" id="KW-0812">Transmembrane</keyword>
<dbReference type="Pfam" id="PF22594">
    <property type="entry name" value="GTP-eEF1A_C"/>
    <property type="match status" value="1"/>
</dbReference>
<reference evidence="10 11" key="1">
    <citation type="submission" date="2023-09" db="EMBL/GenBank/DDBJ databases">
        <title>Whole genome shotgun sequencing (WGS) of Bosea sp. ZW T0_25, isolated from stored onions (Allium cepa).</title>
        <authorList>
            <person name="Stoll D.A."/>
            <person name="Huch M."/>
        </authorList>
    </citation>
    <scope>NUCLEOTIDE SEQUENCE [LARGE SCALE GENOMIC DNA]</scope>
    <source>
        <strain evidence="10 11">ZW T0_25</strain>
    </source>
</reference>
<evidence type="ECO:0000313" key="10">
    <source>
        <dbReference type="EMBL" id="MDU0343099.1"/>
    </source>
</evidence>
<dbReference type="CDD" id="cd04166">
    <property type="entry name" value="CysN_ATPS"/>
    <property type="match status" value="1"/>
</dbReference>
<dbReference type="CDD" id="cd03695">
    <property type="entry name" value="CysN_NodQ_II"/>
    <property type="match status" value="1"/>
</dbReference>
<keyword evidence="1 6" id="KW-0808">Transferase</keyword>
<feature type="binding site" evidence="6">
    <location>
        <begin position="41"/>
        <end position="48"/>
    </location>
    <ligand>
        <name>GTP</name>
        <dbReference type="ChEBI" id="CHEBI:37565"/>
    </ligand>
</feature>
<dbReference type="Gene3D" id="3.40.50.300">
    <property type="entry name" value="P-loop containing nucleotide triphosphate hydrolases"/>
    <property type="match status" value="1"/>
</dbReference>
<comment type="caution">
    <text evidence="10">The sequence shown here is derived from an EMBL/GenBank/DDBJ whole genome shotgun (WGS) entry which is preliminary data.</text>
</comment>
<keyword evidence="2 6" id="KW-0548">Nucleotidyltransferase</keyword>
<keyword evidence="4 6" id="KW-0067">ATP-binding</keyword>
<dbReference type="PRINTS" id="PR00315">
    <property type="entry name" value="ELONGATNFCT"/>
</dbReference>
<dbReference type="NCBIfam" id="TIGR02034">
    <property type="entry name" value="CysN"/>
    <property type="match status" value="1"/>
</dbReference>
<dbReference type="InterPro" id="IPR044139">
    <property type="entry name" value="CysN_NoDQ_III"/>
</dbReference>
<keyword evidence="11" id="KW-1185">Reference proteome</keyword>
<dbReference type="Pfam" id="PF00009">
    <property type="entry name" value="GTP_EFTU"/>
    <property type="match status" value="1"/>
</dbReference>
<accession>A0ABU3SEB7</accession>
<gene>
    <name evidence="6 10" type="primary">cysN</name>
    <name evidence="10" type="ORF">RKE40_24650</name>
</gene>
<dbReference type="InterPro" id="IPR000795">
    <property type="entry name" value="T_Tr_GTP-bd_dom"/>
</dbReference>
<dbReference type="InterPro" id="IPR044138">
    <property type="entry name" value="CysN_II"/>
</dbReference>
<evidence type="ECO:0000256" key="5">
    <source>
        <dbReference type="ARBA" id="ARBA00023134"/>
    </source>
</evidence>
<dbReference type="EMBL" id="JAWDID010000058">
    <property type="protein sequence ID" value="MDU0343099.1"/>
    <property type="molecule type" value="Genomic_DNA"/>
</dbReference>
<proteinExistence type="inferred from homology"/>
<name>A0ABU3SEB7_9HYPH</name>
<sequence>MGALAETRGAPAPVGAFRPANDEGQNAEGSARALLRFITCGSVDDGKSTLIGRILYEAGAVFDDQLTALDADSRRFGTQGQAPDFALLVDGLSAEREQGITIDVAYRYFSTEQRSFIVADTPGHEQYTRNMATGASTADLAIILVDARKGLLPQTRRHSFIVSLVGVRRIVVAVNKMDLVGYDEVVFRRIEQDYRAMAAGLGFTAIDFIPVSARDGENVTQASRLTPWYRGPALLPFLEAVTVAVEARDEAGFALPVQWVNRPDLDFRGYAGMVAQGRLRIGDSVAVLPTGRRSTIARILAPSGEVSQASAGQSVTVTLADEVDVSRGDVIASLADGPVARQELGARLLWTGEAPLREGAEFILKLGTATANASVTQLQHRLDVESFAEVPADNLPMNAIGLATLRLDRPLAVLDYAGSRELGGFILIERLSNQTVAFGFVEELRPAARLGAAATGQEASLPLRLRRALAHEVGRAGSAQRRAFASGLSWRAGSSLMLAGATIALGASGGVAATLAVGDFVLRPLAHRAHKRLWRREGAGELQDGAGI</sequence>
<dbReference type="InterPro" id="IPR054696">
    <property type="entry name" value="GTP-eEF1A_C"/>
</dbReference>
<dbReference type="GO" id="GO:0004781">
    <property type="term" value="F:sulfate adenylyltransferase (ATP) activity"/>
    <property type="evidence" value="ECO:0007669"/>
    <property type="project" value="UniProtKB-EC"/>
</dbReference>
<evidence type="ECO:0000256" key="2">
    <source>
        <dbReference type="ARBA" id="ARBA00022695"/>
    </source>
</evidence>
<feature type="binding site" evidence="6">
    <location>
        <begin position="120"/>
        <end position="124"/>
    </location>
    <ligand>
        <name>GTP</name>
        <dbReference type="ChEBI" id="CHEBI:37565"/>
    </ligand>
</feature>
<evidence type="ECO:0000256" key="7">
    <source>
        <dbReference type="SAM" id="MobiDB-lite"/>
    </source>
</evidence>
<comment type="pathway">
    <text evidence="6">Sulfur metabolism; hydrogen sulfide biosynthesis; sulfite from sulfate: step 1/3.</text>
</comment>
<dbReference type="SUPFAM" id="SSF50447">
    <property type="entry name" value="Translation proteins"/>
    <property type="match status" value="1"/>
</dbReference>
<protein>
    <recommendedName>
        <fullName evidence="6">Sulfate adenylyltransferase subunit 1</fullName>
        <ecNumber evidence="6">2.7.7.4</ecNumber>
    </recommendedName>
    <alternativeName>
        <fullName evidence="6">ATP-sulfurylase large subunit</fullName>
    </alternativeName>
    <alternativeName>
        <fullName evidence="6">Sulfate adenylate transferase</fullName>
        <shortName evidence="6">SAT</shortName>
    </alternativeName>
</protein>
<dbReference type="PROSITE" id="PS51722">
    <property type="entry name" value="G_TR_2"/>
    <property type="match status" value="1"/>
</dbReference>
<dbReference type="InterPro" id="IPR050100">
    <property type="entry name" value="TRAFAC_GTPase_members"/>
</dbReference>
<dbReference type="InterPro" id="IPR011779">
    <property type="entry name" value="SO4_adenylTrfase_lsu"/>
</dbReference>
<comment type="function">
    <text evidence="6">With CysD forms the ATP sulfurylase (ATPS) that catalyzes the adenylation of sulfate producing adenosine 5'-phosphosulfate (APS) and diphosphate, the first enzymatic step in sulfur assimilation pathway. APS synthesis involves the formation of a high-energy phosphoric-sulfuric acid anhydride bond driven by GTP hydrolysis by CysN coupled to ATP hydrolysis by CysD.</text>
</comment>
<comment type="subunit">
    <text evidence="6">Heterodimer composed of CysD, the smaller subunit, and CysN.</text>
</comment>
<feature type="region of interest" description="Disordered" evidence="7">
    <location>
        <begin position="1"/>
        <end position="25"/>
    </location>
</feature>
<dbReference type="InterPro" id="IPR031157">
    <property type="entry name" value="G_TR_CS"/>
</dbReference>
<evidence type="ECO:0000259" key="9">
    <source>
        <dbReference type="PROSITE" id="PS51722"/>
    </source>
</evidence>
<organism evidence="10 11">
    <name type="scientific">Bosea rubneri</name>
    <dbReference type="NCBI Taxonomy" id="3075434"/>
    <lineage>
        <taxon>Bacteria</taxon>
        <taxon>Pseudomonadati</taxon>
        <taxon>Pseudomonadota</taxon>
        <taxon>Alphaproteobacteria</taxon>
        <taxon>Hyphomicrobiales</taxon>
        <taxon>Boseaceae</taxon>
        <taxon>Bosea</taxon>
    </lineage>
</organism>
<evidence type="ECO:0000256" key="6">
    <source>
        <dbReference type="HAMAP-Rule" id="MF_00062"/>
    </source>
</evidence>
<dbReference type="InterPro" id="IPR027417">
    <property type="entry name" value="P-loop_NTPase"/>
</dbReference>
<keyword evidence="3 6" id="KW-0547">Nucleotide-binding</keyword>
<dbReference type="Pfam" id="PF03144">
    <property type="entry name" value="GTP_EFTU_D2"/>
    <property type="match status" value="1"/>
</dbReference>
<keyword evidence="8" id="KW-1133">Transmembrane helix</keyword>
<feature type="binding site" evidence="6">
    <location>
        <begin position="175"/>
        <end position="178"/>
    </location>
    <ligand>
        <name>GTP</name>
        <dbReference type="ChEBI" id="CHEBI:37565"/>
    </ligand>
</feature>
<evidence type="ECO:0000313" key="11">
    <source>
        <dbReference type="Proteomes" id="UP001254257"/>
    </source>
</evidence>
<comment type="catalytic activity">
    <reaction evidence="6">
        <text>sulfate + ATP + H(+) = adenosine 5'-phosphosulfate + diphosphate</text>
        <dbReference type="Rhea" id="RHEA:18133"/>
        <dbReference type="ChEBI" id="CHEBI:15378"/>
        <dbReference type="ChEBI" id="CHEBI:16189"/>
        <dbReference type="ChEBI" id="CHEBI:30616"/>
        <dbReference type="ChEBI" id="CHEBI:33019"/>
        <dbReference type="ChEBI" id="CHEBI:58243"/>
        <dbReference type="EC" id="2.7.7.4"/>
    </reaction>
</comment>
<dbReference type="InterPro" id="IPR009000">
    <property type="entry name" value="Transl_B-barrel_sf"/>
</dbReference>
<keyword evidence="8" id="KW-0472">Membrane</keyword>
<dbReference type="SUPFAM" id="SSF50465">
    <property type="entry name" value="EF-Tu/eEF-1alpha/eIF2-gamma C-terminal domain"/>
    <property type="match status" value="1"/>
</dbReference>
<evidence type="ECO:0000256" key="4">
    <source>
        <dbReference type="ARBA" id="ARBA00022840"/>
    </source>
</evidence>
<dbReference type="RefSeq" id="WP_316020839.1">
    <property type="nucleotide sequence ID" value="NZ_JAWDID010000058.1"/>
</dbReference>
<feature type="domain" description="Tr-type G" evidence="9">
    <location>
        <begin position="32"/>
        <end position="250"/>
    </location>
</feature>
<dbReference type="InterPro" id="IPR005225">
    <property type="entry name" value="Small_GTP-bd"/>
</dbReference>
<dbReference type="PANTHER" id="PTHR23115">
    <property type="entry name" value="TRANSLATION FACTOR"/>
    <property type="match status" value="1"/>
</dbReference>
<evidence type="ECO:0000256" key="3">
    <source>
        <dbReference type="ARBA" id="ARBA00022741"/>
    </source>
</evidence>
<evidence type="ECO:0000256" key="8">
    <source>
        <dbReference type="SAM" id="Phobius"/>
    </source>
</evidence>
<dbReference type="Proteomes" id="UP001254257">
    <property type="component" value="Unassembled WGS sequence"/>
</dbReference>
<dbReference type="InterPro" id="IPR041757">
    <property type="entry name" value="CysN_GTP-bd"/>
</dbReference>